<dbReference type="SUPFAM" id="SSF46785">
    <property type="entry name" value="Winged helix' DNA-binding domain"/>
    <property type="match status" value="1"/>
</dbReference>
<dbReference type="GO" id="GO:0003700">
    <property type="term" value="F:DNA-binding transcription factor activity"/>
    <property type="evidence" value="ECO:0007669"/>
    <property type="project" value="TreeGrafter"/>
</dbReference>
<dbReference type="PANTHER" id="PTHR33221">
    <property type="entry name" value="WINGED HELIX-TURN-HELIX TRANSCRIPTIONAL REGULATOR, RRF2 FAMILY"/>
    <property type="match status" value="1"/>
</dbReference>
<dbReference type="InterPro" id="IPR030489">
    <property type="entry name" value="TR_Rrf2-type_CS"/>
</dbReference>
<dbReference type="RefSeq" id="WP_144358556.1">
    <property type="nucleotide sequence ID" value="NZ_VMNH01000007.1"/>
</dbReference>
<dbReference type="AlphaFoldDB" id="A0A557SEX5"/>
<dbReference type="PROSITE" id="PS01332">
    <property type="entry name" value="HTH_RRF2_1"/>
    <property type="match status" value="1"/>
</dbReference>
<evidence type="ECO:0000313" key="3">
    <source>
        <dbReference type="Proteomes" id="UP000316649"/>
    </source>
</evidence>
<sequence length="145" mass="16389">MRLTTFTDYTFRVLIYLGLHPDTLATVGELADCYDISRNHLTKVVHYLGQNGYIETLRGKGGGIKLALKPEVIQIGVLVRDTEKNSLLVECFSMEQCHCKIVPACRLTGILLEAQQAFFQVLDRYTLNDLIQDRTKLEALLTIKS</sequence>
<keyword evidence="3" id="KW-1185">Reference proteome</keyword>
<dbReference type="PROSITE" id="PS51197">
    <property type="entry name" value="HTH_RRF2_2"/>
    <property type="match status" value="1"/>
</dbReference>
<dbReference type="GO" id="GO:0005829">
    <property type="term" value="C:cytosol"/>
    <property type="evidence" value="ECO:0007669"/>
    <property type="project" value="TreeGrafter"/>
</dbReference>
<dbReference type="InterPro" id="IPR036388">
    <property type="entry name" value="WH-like_DNA-bd_sf"/>
</dbReference>
<dbReference type="InterPro" id="IPR000944">
    <property type="entry name" value="Tscrpt_reg_Rrf2"/>
</dbReference>
<dbReference type="EMBL" id="VMNH01000007">
    <property type="protein sequence ID" value="TVO75976.1"/>
    <property type="molecule type" value="Genomic_DNA"/>
</dbReference>
<reference evidence="2 3" key="1">
    <citation type="submission" date="2019-07" db="EMBL/GenBank/DDBJ databases">
        <title>The pathways for chlorine oxyanion respiration interact through the shared metabolite chlorate.</title>
        <authorList>
            <person name="Barnum T.P."/>
            <person name="Cheng Y."/>
            <person name="Hill K.A."/>
            <person name="Lucas L.N."/>
            <person name="Carlson H.K."/>
            <person name="Coates J.D."/>
        </authorList>
    </citation>
    <scope>NUCLEOTIDE SEQUENCE [LARGE SCALE GENOMIC DNA]</scope>
    <source>
        <strain evidence="2 3">BK-1</strain>
    </source>
</reference>
<dbReference type="Proteomes" id="UP000316649">
    <property type="component" value="Unassembled WGS sequence"/>
</dbReference>
<dbReference type="InterPro" id="IPR036390">
    <property type="entry name" value="WH_DNA-bd_sf"/>
</dbReference>
<organism evidence="2 3">
    <name type="scientific">Sedimenticola selenatireducens</name>
    <dbReference type="NCBI Taxonomy" id="191960"/>
    <lineage>
        <taxon>Bacteria</taxon>
        <taxon>Pseudomonadati</taxon>
        <taxon>Pseudomonadota</taxon>
        <taxon>Gammaproteobacteria</taxon>
        <taxon>Chromatiales</taxon>
        <taxon>Sedimenticolaceae</taxon>
        <taxon>Sedimenticola</taxon>
    </lineage>
</organism>
<dbReference type="PANTHER" id="PTHR33221:SF4">
    <property type="entry name" value="HTH-TYPE TRANSCRIPTIONAL REPRESSOR NSRR"/>
    <property type="match status" value="1"/>
</dbReference>
<accession>A0A557SEX5</accession>
<gene>
    <name evidence="2" type="ORF">FHP88_08225</name>
</gene>
<dbReference type="NCBIfam" id="TIGR00738">
    <property type="entry name" value="rrf2_super"/>
    <property type="match status" value="1"/>
</dbReference>
<keyword evidence="1" id="KW-0238">DNA-binding</keyword>
<dbReference type="Gene3D" id="1.10.10.10">
    <property type="entry name" value="Winged helix-like DNA-binding domain superfamily/Winged helix DNA-binding domain"/>
    <property type="match status" value="1"/>
</dbReference>
<protein>
    <submittedName>
        <fullName evidence="2">Rrf2 family transcriptional regulator</fullName>
    </submittedName>
</protein>
<dbReference type="GO" id="GO:0003677">
    <property type="term" value="F:DNA binding"/>
    <property type="evidence" value="ECO:0007669"/>
    <property type="project" value="UniProtKB-KW"/>
</dbReference>
<comment type="caution">
    <text evidence="2">The sequence shown here is derived from an EMBL/GenBank/DDBJ whole genome shotgun (WGS) entry which is preliminary data.</text>
</comment>
<dbReference type="OrthoDB" id="9795923at2"/>
<dbReference type="Pfam" id="PF02082">
    <property type="entry name" value="Rrf2"/>
    <property type="match status" value="1"/>
</dbReference>
<name>A0A557SEX5_9GAMM</name>
<evidence type="ECO:0000313" key="2">
    <source>
        <dbReference type="EMBL" id="TVO75976.1"/>
    </source>
</evidence>
<evidence type="ECO:0000256" key="1">
    <source>
        <dbReference type="ARBA" id="ARBA00023125"/>
    </source>
</evidence>
<proteinExistence type="predicted"/>